<dbReference type="AlphaFoldDB" id="A0A6A6I1Z1"/>
<evidence type="ECO:0000256" key="1">
    <source>
        <dbReference type="ARBA" id="ARBA00006484"/>
    </source>
</evidence>
<proteinExistence type="inferred from homology"/>
<dbReference type="OrthoDB" id="5840532at2759"/>
<sequence>MASFRTTGVALVTGAASGIGRGAANALAEAGARAIVFADIDEAGAAKASDESRKFATNPEYQTRAYALDVTDPKRVDAVIKETYKEFGRIDYLVNSAGIDTLAYAAIPDNDMDDYERVMATNARGMLLCSRAAVKVMEKQEPRTFATKLGATRDLGRGTIINVTSVLSYAAVPGKVAYIASKHAALGITKGTAQDAVGKGIRVNAVCPAWVNTAIHEAERKKFPPVQDFVKAASPLGRPAEPEEVGEGVVYLCSPAASYVNGIGLIIDAGLTLTVHLGI</sequence>
<organism evidence="3 4">
    <name type="scientific">Trematosphaeria pertusa</name>
    <dbReference type="NCBI Taxonomy" id="390896"/>
    <lineage>
        <taxon>Eukaryota</taxon>
        <taxon>Fungi</taxon>
        <taxon>Dikarya</taxon>
        <taxon>Ascomycota</taxon>
        <taxon>Pezizomycotina</taxon>
        <taxon>Dothideomycetes</taxon>
        <taxon>Pleosporomycetidae</taxon>
        <taxon>Pleosporales</taxon>
        <taxon>Massarineae</taxon>
        <taxon>Trematosphaeriaceae</taxon>
        <taxon>Trematosphaeria</taxon>
    </lineage>
</organism>
<keyword evidence="2" id="KW-0521">NADP</keyword>
<dbReference type="GO" id="GO:0016616">
    <property type="term" value="F:oxidoreductase activity, acting on the CH-OH group of donors, NAD or NADP as acceptor"/>
    <property type="evidence" value="ECO:0007669"/>
    <property type="project" value="TreeGrafter"/>
</dbReference>
<dbReference type="Gene3D" id="3.40.50.720">
    <property type="entry name" value="NAD(P)-binding Rossmann-like Domain"/>
    <property type="match status" value="1"/>
</dbReference>
<dbReference type="RefSeq" id="XP_033678996.1">
    <property type="nucleotide sequence ID" value="XM_033830069.1"/>
</dbReference>
<keyword evidence="4" id="KW-1185">Reference proteome</keyword>
<comment type="similarity">
    <text evidence="1">Belongs to the short-chain dehydrogenases/reductases (SDR) family.</text>
</comment>
<dbReference type="EMBL" id="ML987204">
    <property type="protein sequence ID" value="KAF2243992.1"/>
    <property type="molecule type" value="Genomic_DNA"/>
</dbReference>
<dbReference type="InterPro" id="IPR002347">
    <property type="entry name" value="SDR_fam"/>
</dbReference>
<dbReference type="FunFam" id="3.40.50.720:FF:000084">
    <property type="entry name" value="Short-chain dehydrogenase reductase"/>
    <property type="match status" value="1"/>
</dbReference>
<protein>
    <submittedName>
        <fullName evidence="3">NAD(P)-binding protein</fullName>
    </submittedName>
</protein>
<dbReference type="PANTHER" id="PTHR42760">
    <property type="entry name" value="SHORT-CHAIN DEHYDROGENASES/REDUCTASES FAMILY MEMBER"/>
    <property type="match status" value="1"/>
</dbReference>
<dbReference type="InterPro" id="IPR036291">
    <property type="entry name" value="NAD(P)-bd_dom_sf"/>
</dbReference>
<dbReference type="PRINTS" id="PR00080">
    <property type="entry name" value="SDRFAMILY"/>
</dbReference>
<dbReference type="PRINTS" id="PR00081">
    <property type="entry name" value="GDHRDH"/>
</dbReference>
<evidence type="ECO:0000313" key="4">
    <source>
        <dbReference type="Proteomes" id="UP000800094"/>
    </source>
</evidence>
<dbReference type="GeneID" id="54583399"/>
<accession>A0A6A6I1Z1</accession>
<dbReference type="SUPFAM" id="SSF51735">
    <property type="entry name" value="NAD(P)-binding Rossmann-fold domains"/>
    <property type="match status" value="1"/>
</dbReference>
<dbReference type="Pfam" id="PF13561">
    <property type="entry name" value="adh_short_C2"/>
    <property type="match status" value="1"/>
</dbReference>
<evidence type="ECO:0000256" key="2">
    <source>
        <dbReference type="ARBA" id="ARBA00022857"/>
    </source>
</evidence>
<gene>
    <name evidence="3" type="ORF">BU26DRAFT_523533</name>
</gene>
<name>A0A6A6I1Z1_9PLEO</name>
<dbReference type="CDD" id="cd05233">
    <property type="entry name" value="SDR_c"/>
    <property type="match status" value="1"/>
</dbReference>
<reference evidence="3" key="1">
    <citation type="journal article" date="2020" name="Stud. Mycol.">
        <title>101 Dothideomycetes genomes: a test case for predicting lifestyles and emergence of pathogens.</title>
        <authorList>
            <person name="Haridas S."/>
            <person name="Albert R."/>
            <person name="Binder M."/>
            <person name="Bloem J."/>
            <person name="Labutti K."/>
            <person name="Salamov A."/>
            <person name="Andreopoulos B."/>
            <person name="Baker S."/>
            <person name="Barry K."/>
            <person name="Bills G."/>
            <person name="Bluhm B."/>
            <person name="Cannon C."/>
            <person name="Castanera R."/>
            <person name="Culley D."/>
            <person name="Daum C."/>
            <person name="Ezra D."/>
            <person name="Gonzalez J."/>
            <person name="Henrissat B."/>
            <person name="Kuo A."/>
            <person name="Liang C."/>
            <person name="Lipzen A."/>
            <person name="Lutzoni F."/>
            <person name="Magnuson J."/>
            <person name="Mondo S."/>
            <person name="Nolan M."/>
            <person name="Ohm R."/>
            <person name="Pangilinan J."/>
            <person name="Park H.-J."/>
            <person name="Ramirez L."/>
            <person name="Alfaro M."/>
            <person name="Sun H."/>
            <person name="Tritt A."/>
            <person name="Yoshinaga Y."/>
            <person name="Zwiers L.-H."/>
            <person name="Turgeon B."/>
            <person name="Goodwin S."/>
            <person name="Spatafora J."/>
            <person name="Crous P."/>
            <person name="Grigoriev I."/>
        </authorList>
    </citation>
    <scope>NUCLEOTIDE SEQUENCE</scope>
    <source>
        <strain evidence="3">CBS 122368</strain>
    </source>
</reference>
<evidence type="ECO:0000313" key="3">
    <source>
        <dbReference type="EMBL" id="KAF2243992.1"/>
    </source>
</evidence>
<dbReference type="Proteomes" id="UP000800094">
    <property type="component" value="Unassembled WGS sequence"/>
</dbReference>